<evidence type="ECO:0000256" key="3">
    <source>
        <dbReference type="ARBA" id="ARBA00017473"/>
    </source>
</evidence>
<evidence type="ECO:0000256" key="9">
    <source>
        <dbReference type="HAMAP-Rule" id="MF_00061"/>
    </source>
</evidence>
<dbReference type="GO" id="GO:0050515">
    <property type="term" value="F:4-(cytidine 5'-diphospho)-2-C-methyl-D-erythritol kinase activity"/>
    <property type="evidence" value="ECO:0007669"/>
    <property type="project" value="UniProtKB-UniRule"/>
</dbReference>
<dbReference type="HAMAP" id="MF_00061">
    <property type="entry name" value="IspE"/>
    <property type="match status" value="1"/>
</dbReference>
<dbReference type="NCBIfam" id="TIGR00154">
    <property type="entry name" value="ispE"/>
    <property type="match status" value="1"/>
</dbReference>
<dbReference type="GO" id="GO:0005524">
    <property type="term" value="F:ATP binding"/>
    <property type="evidence" value="ECO:0007669"/>
    <property type="project" value="UniProtKB-UniRule"/>
</dbReference>
<dbReference type="PIRSF" id="PIRSF010376">
    <property type="entry name" value="IspE"/>
    <property type="match status" value="1"/>
</dbReference>
<keyword evidence="7 9" id="KW-0067">ATP-binding</keyword>
<dbReference type="EC" id="2.7.1.148" evidence="2 9"/>
<dbReference type="InterPro" id="IPR036554">
    <property type="entry name" value="GHMP_kinase_C_sf"/>
</dbReference>
<dbReference type="Gene3D" id="3.30.70.890">
    <property type="entry name" value="GHMP kinase, C-terminal domain"/>
    <property type="match status" value="1"/>
</dbReference>
<feature type="binding site" evidence="9">
    <location>
        <begin position="124"/>
        <end position="134"/>
    </location>
    <ligand>
        <name>ATP</name>
        <dbReference type="ChEBI" id="CHEBI:30616"/>
    </ligand>
</feature>
<dbReference type="InterPro" id="IPR020568">
    <property type="entry name" value="Ribosomal_Su5_D2-typ_SF"/>
</dbReference>
<keyword evidence="4 9" id="KW-0808">Transferase</keyword>
<dbReference type="SUPFAM" id="SSF54211">
    <property type="entry name" value="Ribosomal protein S5 domain 2-like"/>
    <property type="match status" value="1"/>
</dbReference>
<dbReference type="Pfam" id="PF00288">
    <property type="entry name" value="GHMP_kinases_N"/>
    <property type="match status" value="1"/>
</dbReference>
<dbReference type="PANTHER" id="PTHR43527:SF2">
    <property type="entry name" value="4-DIPHOSPHOCYTIDYL-2-C-METHYL-D-ERYTHRITOL KINASE, CHLOROPLASTIC"/>
    <property type="match status" value="1"/>
</dbReference>
<dbReference type="GO" id="GO:0016114">
    <property type="term" value="P:terpenoid biosynthetic process"/>
    <property type="evidence" value="ECO:0007669"/>
    <property type="project" value="UniProtKB-UniRule"/>
</dbReference>
<keyword evidence="6 9" id="KW-0418">Kinase</keyword>
<evidence type="ECO:0000259" key="11">
    <source>
        <dbReference type="Pfam" id="PF08544"/>
    </source>
</evidence>
<reference evidence="12" key="1">
    <citation type="submission" date="2019-04" db="EMBL/GenBank/DDBJ databases">
        <title>Evolution of Biomass-Degrading Anaerobic Consortia Revealed by Metagenomics.</title>
        <authorList>
            <person name="Peng X."/>
        </authorList>
    </citation>
    <scope>NUCLEOTIDE SEQUENCE</scope>
    <source>
        <strain evidence="12">SIG551</strain>
    </source>
</reference>
<keyword evidence="9" id="KW-0414">Isoprene biosynthesis</keyword>
<keyword evidence="5 9" id="KW-0547">Nucleotide-binding</keyword>
<evidence type="ECO:0000256" key="8">
    <source>
        <dbReference type="ARBA" id="ARBA00032554"/>
    </source>
</evidence>
<evidence type="ECO:0000259" key="10">
    <source>
        <dbReference type="Pfam" id="PF00288"/>
    </source>
</evidence>
<comment type="catalytic activity">
    <reaction evidence="9">
        <text>4-CDP-2-C-methyl-D-erythritol + ATP = 4-CDP-2-C-methyl-D-erythritol 2-phosphate + ADP + H(+)</text>
        <dbReference type="Rhea" id="RHEA:18437"/>
        <dbReference type="ChEBI" id="CHEBI:15378"/>
        <dbReference type="ChEBI" id="CHEBI:30616"/>
        <dbReference type="ChEBI" id="CHEBI:57823"/>
        <dbReference type="ChEBI" id="CHEBI:57919"/>
        <dbReference type="ChEBI" id="CHEBI:456216"/>
        <dbReference type="EC" id="2.7.1.148"/>
    </reaction>
</comment>
<comment type="caution">
    <text evidence="12">The sequence shown here is derived from an EMBL/GenBank/DDBJ whole genome shotgun (WGS) entry which is preliminary data.</text>
</comment>
<evidence type="ECO:0000256" key="5">
    <source>
        <dbReference type="ARBA" id="ARBA00022741"/>
    </source>
</evidence>
<dbReference type="Proteomes" id="UP000754750">
    <property type="component" value="Unassembled WGS sequence"/>
</dbReference>
<comment type="similarity">
    <text evidence="1 9">Belongs to the GHMP kinase family. IspE subfamily.</text>
</comment>
<dbReference type="InterPro" id="IPR004424">
    <property type="entry name" value="IspE"/>
</dbReference>
<comment type="pathway">
    <text evidence="9">Isoprenoid biosynthesis; isopentenyl diphosphate biosynthesis via DXP pathway; isopentenyl diphosphate from 1-deoxy-D-xylulose 5-phosphate: step 3/6.</text>
</comment>
<dbReference type="Gene3D" id="3.30.230.10">
    <property type="match status" value="1"/>
</dbReference>
<dbReference type="AlphaFoldDB" id="A0A928KNS5"/>
<protein>
    <recommendedName>
        <fullName evidence="3 9">4-diphosphocytidyl-2-C-methyl-D-erythritol kinase</fullName>
        <shortName evidence="9">CMK</shortName>
        <ecNumber evidence="2 9">2.7.1.148</ecNumber>
    </recommendedName>
    <alternativeName>
        <fullName evidence="8 9">4-(cytidine-5'-diphospho)-2-C-methyl-D-erythritol kinase</fullName>
    </alternativeName>
</protein>
<dbReference type="EMBL" id="SVNY01000001">
    <property type="protein sequence ID" value="MBE6832012.1"/>
    <property type="molecule type" value="Genomic_DNA"/>
</dbReference>
<dbReference type="PANTHER" id="PTHR43527">
    <property type="entry name" value="4-DIPHOSPHOCYTIDYL-2-C-METHYL-D-ERYTHRITOL KINASE, CHLOROPLASTIC"/>
    <property type="match status" value="1"/>
</dbReference>
<dbReference type="InterPro" id="IPR006204">
    <property type="entry name" value="GHMP_kinase_N_dom"/>
</dbReference>
<feature type="active site" evidence="9">
    <location>
        <position position="39"/>
    </location>
</feature>
<evidence type="ECO:0000256" key="6">
    <source>
        <dbReference type="ARBA" id="ARBA00022777"/>
    </source>
</evidence>
<dbReference type="InterPro" id="IPR014721">
    <property type="entry name" value="Ribsml_uS5_D2-typ_fold_subgr"/>
</dbReference>
<accession>A0A928KNS5</accession>
<feature type="domain" description="GHMP kinase C-terminal" evidence="11">
    <location>
        <begin position="249"/>
        <end position="303"/>
    </location>
</feature>
<feature type="domain" description="GHMP kinase N-terminal" evidence="10">
    <location>
        <begin position="95"/>
        <end position="174"/>
    </location>
</feature>
<dbReference type="InterPro" id="IPR013750">
    <property type="entry name" value="GHMP_kinase_C_dom"/>
</dbReference>
<evidence type="ECO:0000256" key="7">
    <source>
        <dbReference type="ARBA" id="ARBA00022840"/>
    </source>
</evidence>
<evidence type="ECO:0000313" key="13">
    <source>
        <dbReference type="Proteomes" id="UP000754750"/>
    </source>
</evidence>
<gene>
    <name evidence="9 12" type="primary">ispE</name>
    <name evidence="12" type="ORF">E7512_00240</name>
</gene>
<proteinExistence type="inferred from homology"/>
<evidence type="ECO:0000256" key="4">
    <source>
        <dbReference type="ARBA" id="ARBA00022679"/>
    </source>
</evidence>
<dbReference type="SUPFAM" id="SSF55060">
    <property type="entry name" value="GHMP Kinase, C-terminal domain"/>
    <property type="match status" value="1"/>
</dbReference>
<evidence type="ECO:0000256" key="1">
    <source>
        <dbReference type="ARBA" id="ARBA00009684"/>
    </source>
</evidence>
<organism evidence="12 13">
    <name type="scientific">Faecalispora sporosphaeroides</name>
    <dbReference type="NCBI Taxonomy" id="1549"/>
    <lineage>
        <taxon>Bacteria</taxon>
        <taxon>Bacillati</taxon>
        <taxon>Bacillota</taxon>
        <taxon>Clostridia</taxon>
        <taxon>Eubacteriales</taxon>
        <taxon>Oscillospiraceae</taxon>
        <taxon>Faecalispora</taxon>
    </lineage>
</organism>
<feature type="active site" evidence="9">
    <location>
        <position position="166"/>
    </location>
</feature>
<sequence>MRAAPAFAGAAGKAVFLRGRMEECFMQTGRPICVYATAKLNLTLDILGRRADGYHLLDMVMQTVSVYDTLLLTPIETPGVDLLCDRAGIPCGEENTVQRAARLFYQAADLPNGGIQIRMLKRIPDRAGMGGGSADAAAVLRAMNRIYDAGFTMDELCALGLSIGADVPFCLRGGTMRVGGIGEVLSPLAPMPPCFFVVCKPSVSVSTAAAFAQADRDGVSFPRYTPAMAAAIGSGQLHLIAGGLGNSFSLAMPEPQIEALRQALLHMGALGACMTGSGSAVFGIFSERVSAERCREELRKKYRHVFVCEPVGAE</sequence>
<name>A0A928KNS5_9FIRM</name>
<evidence type="ECO:0000256" key="2">
    <source>
        <dbReference type="ARBA" id="ARBA00012052"/>
    </source>
</evidence>
<comment type="function">
    <text evidence="9">Catalyzes the phosphorylation of the position 2 hydroxy group of 4-diphosphocytidyl-2C-methyl-D-erythritol.</text>
</comment>
<dbReference type="GO" id="GO:0019288">
    <property type="term" value="P:isopentenyl diphosphate biosynthetic process, methylerythritol 4-phosphate pathway"/>
    <property type="evidence" value="ECO:0007669"/>
    <property type="project" value="UniProtKB-UniRule"/>
</dbReference>
<evidence type="ECO:0000313" key="12">
    <source>
        <dbReference type="EMBL" id="MBE6832012.1"/>
    </source>
</evidence>
<dbReference type="Pfam" id="PF08544">
    <property type="entry name" value="GHMP_kinases_C"/>
    <property type="match status" value="1"/>
</dbReference>